<keyword evidence="1" id="KW-0472">Membrane</keyword>
<sequence>MVPLRWRTVEDADRPYMYIHHWRATAIAGWLDAHARTHVDLLIWVPFAFIVGLSAAHPLFFVWQEVAGNKVAQTRKATLAVIRGLVAGRRVVPRIRSNHPFPAVAGDARQPVTSTCLPMSQQPAWTRGPNVCRACRRILRYPIRSRRGSRQGGKKRNSQIVPRYHEAKSTTAPFCIVELPGQSLGRNTARSRYHGTACKMSYLISFVGETRYKLCCMKRDTTVICAMDLRQADLMVDMDQSLVPSIRA</sequence>
<evidence type="ECO:0000313" key="3">
    <source>
        <dbReference type="Proteomes" id="UP000247810"/>
    </source>
</evidence>
<proteinExistence type="predicted"/>
<dbReference type="AlphaFoldDB" id="A0A319DQ54"/>
<keyword evidence="1" id="KW-1133">Transmembrane helix</keyword>
<dbReference type="EMBL" id="KZ825800">
    <property type="protein sequence ID" value="PYH99589.1"/>
    <property type="molecule type" value="Genomic_DNA"/>
</dbReference>
<gene>
    <name evidence="2" type="ORF">BO71DRAFT_170163</name>
</gene>
<organism evidence="2 3">
    <name type="scientific">Aspergillus ellipticus CBS 707.79</name>
    <dbReference type="NCBI Taxonomy" id="1448320"/>
    <lineage>
        <taxon>Eukaryota</taxon>
        <taxon>Fungi</taxon>
        <taxon>Dikarya</taxon>
        <taxon>Ascomycota</taxon>
        <taxon>Pezizomycotina</taxon>
        <taxon>Eurotiomycetes</taxon>
        <taxon>Eurotiomycetidae</taxon>
        <taxon>Eurotiales</taxon>
        <taxon>Aspergillaceae</taxon>
        <taxon>Aspergillus</taxon>
        <taxon>Aspergillus subgen. Circumdati</taxon>
    </lineage>
</organism>
<dbReference type="VEuPathDB" id="FungiDB:BO71DRAFT_170163"/>
<feature type="transmembrane region" description="Helical" evidence="1">
    <location>
        <begin position="41"/>
        <end position="63"/>
    </location>
</feature>
<evidence type="ECO:0000313" key="2">
    <source>
        <dbReference type="EMBL" id="PYH99589.1"/>
    </source>
</evidence>
<accession>A0A319DQ54</accession>
<name>A0A319DQ54_9EURO</name>
<keyword evidence="3" id="KW-1185">Reference proteome</keyword>
<dbReference type="Proteomes" id="UP000247810">
    <property type="component" value="Unassembled WGS sequence"/>
</dbReference>
<protein>
    <submittedName>
        <fullName evidence="2">Uncharacterized protein</fullName>
    </submittedName>
</protein>
<keyword evidence="1" id="KW-0812">Transmembrane</keyword>
<reference evidence="2 3" key="1">
    <citation type="submission" date="2018-02" db="EMBL/GenBank/DDBJ databases">
        <title>The genomes of Aspergillus section Nigri reveals drivers in fungal speciation.</title>
        <authorList>
            <consortium name="DOE Joint Genome Institute"/>
            <person name="Vesth T.C."/>
            <person name="Nybo J."/>
            <person name="Theobald S."/>
            <person name="Brandl J."/>
            <person name="Frisvad J.C."/>
            <person name="Nielsen K.F."/>
            <person name="Lyhne E.K."/>
            <person name="Kogle M.E."/>
            <person name="Kuo A."/>
            <person name="Riley R."/>
            <person name="Clum A."/>
            <person name="Nolan M."/>
            <person name="Lipzen A."/>
            <person name="Salamov A."/>
            <person name="Henrissat B."/>
            <person name="Wiebenga A."/>
            <person name="De vries R.P."/>
            <person name="Grigoriev I.V."/>
            <person name="Mortensen U.H."/>
            <person name="Andersen M.R."/>
            <person name="Baker S.E."/>
        </authorList>
    </citation>
    <scope>NUCLEOTIDE SEQUENCE [LARGE SCALE GENOMIC DNA]</scope>
    <source>
        <strain evidence="2 3">CBS 707.79</strain>
    </source>
</reference>
<evidence type="ECO:0000256" key="1">
    <source>
        <dbReference type="SAM" id="Phobius"/>
    </source>
</evidence>